<keyword evidence="7 11" id="KW-0560">Oxidoreductase</keyword>
<comment type="function">
    <text evidence="1 11">Catalyzes the 6-electron oxidation of protoporphyrinogen-IX to form protoporphyrin-IX.</text>
</comment>
<dbReference type="EC" id="1.3.3.4" evidence="4 11"/>
<dbReference type="UniPathway" id="UPA00251">
    <property type="reaction ID" value="UER00324"/>
</dbReference>
<evidence type="ECO:0000256" key="10">
    <source>
        <dbReference type="ARBA" id="ARBA00047554"/>
    </source>
</evidence>
<keyword evidence="8 11" id="KW-0350">Heme biosynthesis</keyword>
<evidence type="ECO:0000313" key="13">
    <source>
        <dbReference type="Proteomes" id="UP000800035"/>
    </source>
</evidence>
<protein>
    <recommendedName>
        <fullName evidence="4 11">Protoporphyrinogen oxidase</fullName>
        <ecNumber evidence="4 11">1.3.3.4</ecNumber>
    </recommendedName>
</protein>
<keyword evidence="6 11" id="KW-0274">FAD</keyword>
<evidence type="ECO:0000256" key="7">
    <source>
        <dbReference type="ARBA" id="ARBA00023002"/>
    </source>
</evidence>
<accession>A0A6A5U039</accession>
<dbReference type="InterPro" id="IPR036188">
    <property type="entry name" value="FAD/NAD-bd_sf"/>
</dbReference>
<gene>
    <name evidence="12" type="ORF">CC80DRAFT_547020</name>
</gene>
<evidence type="ECO:0000256" key="8">
    <source>
        <dbReference type="ARBA" id="ARBA00023133"/>
    </source>
</evidence>
<evidence type="ECO:0000256" key="4">
    <source>
        <dbReference type="ARBA" id="ARBA00012867"/>
    </source>
</evidence>
<evidence type="ECO:0000256" key="5">
    <source>
        <dbReference type="ARBA" id="ARBA00022630"/>
    </source>
</evidence>
<comment type="subcellular location">
    <subcellularLocation>
        <location evidence="11">Mitochondrion inner membrane</location>
    </subcellularLocation>
</comment>
<evidence type="ECO:0000313" key="12">
    <source>
        <dbReference type="EMBL" id="KAF1957964.1"/>
    </source>
</evidence>
<comment type="catalytic activity">
    <reaction evidence="10 11">
        <text>protoporphyrinogen IX + 3 O2 = protoporphyrin IX + 3 H2O2</text>
        <dbReference type="Rhea" id="RHEA:25576"/>
        <dbReference type="ChEBI" id="CHEBI:15379"/>
        <dbReference type="ChEBI" id="CHEBI:16240"/>
        <dbReference type="ChEBI" id="CHEBI:57306"/>
        <dbReference type="ChEBI" id="CHEBI:57307"/>
        <dbReference type="EC" id="1.3.3.4"/>
    </reaction>
</comment>
<evidence type="ECO:0000256" key="1">
    <source>
        <dbReference type="ARBA" id="ARBA00002600"/>
    </source>
</evidence>
<dbReference type="SUPFAM" id="SSF54373">
    <property type="entry name" value="FAD-linked reductases, C-terminal domain"/>
    <property type="match status" value="1"/>
</dbReference>
<dbReference type="AlphaFoldDB" id="A0A6A5U039"/>
<evidence type="ECO:0000256" key="9">
    <source>
        <dbReference type="ARBA" id="ARBA00023244"/>
    </source>
</evidence>
<dbReference type="GO" id="GO:0005743">
    <property type="term" value="C:mitochondrial inner membrane"/>
    <property type="evidence" value="ECO:0007669"/>
    <property type="project" value="UniProtKB-SubCell"/>
</dbReference>
<dbReference type="OrthoDB" id="438553at2759"/>
<dbReference type="InterPro" id="IPR050464">
    <property type="entry name" value="Zeta_carotene_desat/Oxidored"/>
</dbReference>
<comment type="similarity">
    <text evidence="3 11">Belongs to the protoporphyrinogen/coproporphyrinogen oxidase family. Protoporphyrinogen oxidase subfamily.</text>
</comment>
<name>A0A6A5U039_9PLEO</name>
<evidence type="ECO:0000256" key="3">
    <source>
        <dbReference type="ARBA" id="ARBA00010551"/>
    </source>
</evidence>
<dbReference type="Gene3D" id="3.50.50.60">
    <property type="entry name" value="FAD/NAD(P)-binding domain"/>
    <property type="match status" value="1"/>
</dbReference>
<organism evidence="12 13">
    <name type="scientific">Byssothecium circinans</name>
    <dbReference type="NCBI Taxonomy" id="147558"/>
    <lineage>
        <taxon>Eukaryota</taxon>
        <taxon>Fungi</taxon>
        <taxon>Dikarya</taxon>
        <taxon>Ascomycota</taxon>
        <taxon>Pezizomycotina</taxon>
        <taxon>Dothideomycetes</taxon>
        <taxon>Pleosporomycetidae</taxon>
        <taxon>Pleosporales</taxon>
        <taxon>Massarineae</taxon>
        <taxon>Massarinaceae</taxon>
        <taxon>Byssothecium</taxon>
    </lineage>
</organism>
<evidence type="ECO:0000256" key="6">
    <source>
        <dbReference type="ARBA" id="ARBA00022827"/>
    </source>
</evidence>
<proteinExistence type="inferred from homology"/>
<dbReference type="NCBIfam" id="TIGR00562">
    <property type="entry name" value="proto_IX_ox"/>
    <property type="match status" value="1"/>
</dbReference>
<reference evidence="12" key="1">
    <citation type="journal article" date="2020" name="Stud. Mycol.">
        <title>101 Dothideomycetes genomes: a test case for predicting lifestyles and emergence of pathogens.</title>
        <authorList>
            <person name="Haridas S."/>
            <person name="Albert R."/>
            <person name="Binder M."/>
            <person name="Bloem J."/>
            <person name="Labutti K."/>
            <person name="Salamov A."/>
            <person name="Andreopoulos B."/>
            <person name="Baker S."/>
            <person name="Barry K."/>
            <person name="Bills G."/>
            <person name="Bluhm B."/>
            <person name="Cannon C."/>
            <person name="Castanera R."/>
            <person name="Culley D."/>
            <person name="Daum C."/>
            <person name="Ezra D."/>
            <person name="Gonzalez J."/>
            <person name="Henrissat B."/>
            <person name="Kuo A."/>
            <person name="Liang C."/>
            <person name="Lipzen A."/>
            <person name="Lutzoni F."/>
            <person name="Magnuson J."/>
            <person name="Mondo S."/>
            <person name="Nolan M."/>
            <person name="Ohm R."/>
            <person name="Pangilinan J."/>
            <person name="Park H.-J."/>
            <person name="Ramirez L."/>
            <person name="Alfaro M."/>
            <person name="Sun H."/>
            <person name="Tritt A."/>
            <person name="Yoshinaga Y."/>
            <person name="Zwiers L.-H."/>
            <person name="Turgeon B."/>
            <person name="Goodwin S."/>
            <person name="Spatafora J."/>
            <person name="Crous P."/>
            <person name="Grigoriev I."/>
        </authorList>
    </citation>
    <scope>NUCLEOTIDE SEQUENCE</scope>
    <source>
        <strain evidence="12">CBS 675.92</strain>
    </source>
</reference>
<dbReference type="GO" id="GO:0006782">
    <property type="term" value="P:protoporphyrinogen IX biosynthetic process"/>
    <property type="evidence" value="ECO:0007669"/>
    <property type="project" value="UniProtKB-UniRule"/>
</dbReference>
<dbReference type="PANTHER" id="PTHR42923">
    <property type="entry name" value="PROTOPORPHYRINOGEN OXIDASE"/>
    <property type="match status" value="1"/>
</dbReference>
<dbReference type="PANTHER" id="PTHR42923:SF3">
    <property type="entry name" value="PROTOPORPHYRINOGEN OXIDASE"/>
    <property type="match status" value="1"/>
</dbReference>
<dbReference type="SUPFAM" id="SSF51905">
    <property type="entry name" value="FAD/NAD(P)-binding domain"/>
    <property type="match status" value="1"/>
</dbReference>
<dbReference type="Proteomes" id="UP000800035">
    <property type="component" value="Unassembled WGS sequence"/>
</dbReference>
<evidence type="ECO:0000256" key="2">
    <source>
        <dbReference type="ARBA" id="ARBA00005073"/>
    </source>
</evidence>
<keyword evidence="5 11" id="KW-0285">Flavoprotein</keyword>
<keyword evidence="13" id="KW-1185">Reference proteome</keyword>
<evidence type="ECO:0000256" key="11">
    <source>
        <dbReference type="RuleBase" id="RU367069"/>
    </source>
</evidence>
<comment type="pathway">
    <text evidence="2 11">Porphyrin-containing compound metabolism; protoporphyrin-IX biosynthesis; protoporphyrin-IX from protoporphyrinogen-IX: step 1/1.</text>
</comment>
<keyword evidence="9 11" id="KW-0627">Porphyrin biosynthesis</keyword>
<dbReference type="InterPro" id="IPR004572">
    <property type="entry name" value="Protoporphyrinogen_oxidase"/>
</dbReference>
<comment type="cofactor">
    <cofactor evidence="11">
        <name>FAD</name>
        <dbReference type="ChEBI" id="CHEBI:57692"/>
    </cofactor>
    <text evidence="11">Binds 1 FAD per subunit.</text>
</comment>
<sequence length="581" mass="64569">MLSAVRHLCTPQILFWTAQHSFRRPAYHRAGILYRTQRLHTHRSNTEEPRRIAIIGGGITGLTTAYYSAKQYPSAQLTLFESKKEFGGVIESRAIHLKDGTTALCQLGPKTLRANAPRAIVMVDLITQLGLQKDLIVVSKNDPVASNRYIYYTNRLVRLPVANMVKSVAHVPAPERFGLRRLWTLMRMLLTEPLFSGLLTGLLRGIFTKRPEYVVDDDSAYNLLSRRLGKKVTNNFFSAVYHGLYAGDMCDLSARALCPGLWSTESVLNGPIWRLLWLFFRGKGFPVEKWKAEEIAWLDEVRNGEAGELEKTALKDGAVFNFDGGVTRLTDRLEEVLQNVGNVRMIKQASIDSIAYKNKEVCLSVNGSTTSYQPFTHIISTTSLPQTLKLLEVGHPSLTYAKPTISHVPMMTVCFVYSTPNLNRPHRGFGYLLSSSLSPSQNPENALGVVFDSDAIPNQDTFTGTKISVILGGHFWASRPFLPSKEDGVAMAKALLKRQLGIEEEPVAVVVGLERQALPQYRVGHYGMLREVHGVLGTFEGRVRVAGNCYDGIGVHDCLFSARRVVEGLGVGGRTGLEWCC</sequence>
<dbReference type="GO" id="GO:0004729">
    <property type="term" value="F:oxygen-dependent protoporphyrinogen oxidase activity"/>
    <property type="evidence" value="ECO:0007669"/>
    <property type="project" value="UniProtKB-UniRule"/>
</dbReference>
<dbReference type="Pfam" id="PF13450">
    <property type="entry name" value="NAD_binding_8"/>
    <property type="match status" value="1"/>
</dbReference>
<dbReference type="EMBL" id="ML976988">
    <property type="protein sequence ID" value="KAF1957964.1"/>
    <property type="molecule type" value="Genomic_DNA"/>
</dbReference>